<accession>A0A9W9PN15</accession>
<dbReference type="InterPro" id="IPR036922">
    <property type="entry name" value="Rieske_2Fe-2S_sf"/>
</dbReference>
<evidence type="ECO:0000313" key="8">
    <source>
        <dbReference type="EMBL" id="KAJ5248859.1"/>
    </source>
</evidence>
<evidence type="ECO:0000256" key="5">
    <source>
        <dbReference type="ARBA" id="ARBA00023014"/>
    </source>
</evidence>
<dbReference type="InterPro" id="IPR001663">
    <property type="entry name" value="Rng_hydr_dOase-A"/>
</dbReference>
<dbReference type="GO" id="GO:0005506">
    <property type="term" value="F:iron ion binding"/>
    <property type="evidence" value="ECO:0007669"/>
    <property type="project" value="InterPro"/>
</dbReference>
<dbReference type="GeneID" id="83196910"/>
<keyword evidence="9" id="KW-1185">Reference proteome</keyword>
<name>A0A9W9PN15_9EURO</name>
<reference evidence="8" key="1">
    <citation type="submission" date="2022-11" db="EMBL/GenBank/DDBJ databases">
        <authorList>
            <person name="Petersen C."/>
        </authorList>
    </citation>
    <scope>NUCLEOTIDE SEQUENCE</scope>
    <source>
        <strain evidence="8">IBT 19713</strain>
    </source>
</reference>
<dbReference type="PROSITE" id="PS51296">
    <property type="entry name" value="RIESKE"/>
    <property type="match status" value="1"/>
</dbReference>
<dbReference type="CDD" id="cd03469">
    <property type="entry name" value="Rieske_RO_Alpha_N"/>
    <property type="match status" value="1"/>
</dbReference>
<keyword evidence="5" id="KW-0411">Iron-sulfur</keyword>
<dbReference type="AlphaFoldDB" id="A0A9W9PN15"/>
<keyword evidence="3" id="KW-0560">Oxidoreductase</keyword>
<feature type="domain" description="Rieske" evidence="7">
    <location>
        <begin position="86"/>
        <end position="183"/>
    </location>
</feature>
<keyword evidence="6" id="KW-1133">Transmembrane helix</keyword>
<dbReference type="Gene3D" id="3.90.380.10">
    <property type="entry name" value="Naphthalene 1,2-dioxygenase Alpha Subunit, Chain A, domain 1"/>
    <property type="match status" value="1"/>
</dbReference>
<evidence type="ECO:0000259" key="7">
    <source>
        <dbReference type="PROSITE" id="PS51296"/>
    </source>
</evidence>
<reference evidence="8" key="2">
    <citation type="journal article" date="2023" name="IMA Fungus">
        <title>Comparative genomic study of the Penicillium genus elucidates a diverse pangenome and 15 lateral gene transfer events.</title>
        <authorList>
            <person name="Petersen C."/>
            <person name="Sorensen T."/>
            <person name="Nielsen M.R."/>
            <person name="Sondergaard T.E."/>
            <person name="Sorensen J.L."/>
            <person name="Fitzpatrick D.A."/>
            <person name="Frisvad J.C."/>
            <person name="Nielsen K.L."/>
        </authorList>
    </citation>
    <scope>NUCLEOTIDE SEQUENCE</scope>
    <source>
        <strain evidence="8">IBT 19713</strain>
    </source>
</reference>
<evidence type="ECO:0000256" key="2">
    <source>
        <dbReference type="ARBA" id="ARBA00022723"/>
    </source>
</evidence>
<evidence type="ECO:0000256" key="1">
    <source>
        <dbReference type="ARBA" id="ARBA00022714"/>
    </source>
</evidence>
<evidence type="ECO:0000256" key="3">
    <source>
        <dbReference type="ARBA" id="ARBA00023002"/>
    </source>
</evidence>
<proteinExistence type="predicted"/>
<keyword evidence="2" id="KW-0479">Metal-binding</keyword>
<dbReference type="RefSeq" id="XP_058335638.1">
    <property type="nucleotide sequence ID" value="XM_058469607.1"/>
</dbReference>
<sequence length="429" mass="47860">MMDVAQAYILSPGSLLVGVVSVALLINGAWPRLYRRKQLEGFTHAPIATNNESLAVSKEPEVPPGWWKSREVFELEHRAIFSKSWLYLAHSAQFAKPGAYQSFDIAGYPVFLIRGKDNQIRGFHNVCRHRAYTITRKETGASTVLGCRYHGWSYDTYGRLVKAPQFEDIEGFEKSENGLFEVHTHTTVQGHVFVNLDANQPGPFDESTRMALDKFCLAAGLKDKSNWVSGHTLAGEFNWKFGSTSQNLKNVASQLEERITQLRAPSVTERLIDVVAPKNNQANCSLFPISFFYSFEKADLWISLTFLPSSETSTALRFDIFTSSKARVEESWVNSVQDQVQAMIKEVESNYRLASASDRPVENTLATHRIVKQLQEHQKLEKTAGGPISPAMRQPKGSSLFEQAEQLCKEIDCSGPGSDGNGASGGLDW</sequence>
<dbReference type="InterPro" id="IPR017941">
    <property type="entry name" value="Rieske_2Fe-2S"/>
</dbReference>
<evidence type="ECO:0000313" key="9">
    <source>
        <dbReference type="Proteomes" id="UP001150941"/>
    </source>
</evidence>
<dbReference type="OrthoDB" id="426882at2759"/>
<dbReference type="GO" id="GO:0051537">
    <property type="term" value="F:2 iron, 2 sulfur cluster binding"/>
    <property type="evidence" value="ECO:0007669"/>
    <property type="project" value="UniProtKB-KW"/>
</dbReference>
<dbReference type="InterPro" id="IPR015881">
    <property type="entry name" value="ARHD_Rieske_2Fe_2S"/>
</dbReference>
<keyword evidence="6" id="KW-0472">Membrane</keyword>
<dbReference type="EMBL" id="JAPQKS010000001">
    <property type="protein sequence ID" value="KAJ5248859.1"/>
    <property type="molecule type" value="Genomic_DNA"/>
</dbReference>
<dbReference type="PROSITE" id="PS00570">
    <property type="entry name" value="RING_HYDROXYL_ALPHA"/>
    <property type="match status" value="1"/>
</dbReference>
<gene>
    <name evidence="8" type="ORF">N7468_000310</name>
</gene>
<organism evidence="8 9">
    <name type="scientific">Penicillium chermesinum</name>
    <dbReference type="NCBI Taxonomy" id="63820"/>
    <lineage>
        <taxon>Eukaryota</taxon>
        <taxon>Fungi</taxon>
        <taxon>Dikarya</taxon>
        <taxon>Ascomycota</taxon>
        <taxon>Pezizomycotina</taxon>
        <taxon>Eurotiomycetes</taxon>
        <taxon>Eurotiomycetidae</taxon>
        <taxon>Eurotiales</taxon>
        <taxon>Aspergillaceae</taxon>
        <taxon>Penicillium</taxon>
    </lineage>
</organism>
<protein>
    <recommendedName>
        <fullName evidence="7">Rieske domain-containing protein</fullName>
    </recommendedName>
</protein>
<keyword evidence="4" id="KW-0408">Iron</keyword>
<evidence type="ECO:0000256" key="4">
    <source>
        <dbReference type="ARBA" id="ARBA00023004"/>
    </source>
</evidence>
<evidence type="ECO:0000256" key="6">
    <source>
        <dbReference type="SAM" id="Phobius"/>
    </source>
</evidence>
<keyword evidence="1" id="KW-0001">2Fe-2S</keyword>
<dbReference type="SUPFAM" id="SSF50022">
    <property type="entry name" value="ISP domain"/>
    <property type="match status" value="1"/>
</dbReference>
<feature type="transmembrane region" description="Helical" evidence="6">
    <location>
        <begin position="6"/>
        <end position="30"/>
    </location>
</feature>
<dbReference type="PANTHER" id="PTHR43756">
    <property type="entry name" value="CHOLINE MONOOXYGENASE, CHLOROPLASTIC"/>
    <property type="match status" value="1"/>
</dbReference>
<dbReference type="Gene3D" id="2.102.10.10">
    <property type="entry name" value="Rieske [2Fe-2S] iron-sulphur domain"/>
    <property type="match status" value="1"/>
</dbReference>
<dbReference type="Proteomes" id="UP001150941">
    <property type="component" value="Unassembled WGS sequence"/>
</dbReference>
<comment type="caution">
    <text evidence="8">The sequence shown here is derived from an EMBL/GenBank/DDBJ whole genome shotgun (WGS) entry which is preliminary data.</text>
</comment>
<dbReference type="PANTHER" id="PTHR43756:SF6">
    <property type="entry name" value="CLUSTER-BINDING PROTEIN, PUTATIVE (AFU_ORTHOLOGUE AFUA_6G03920)-RELATED"/>
    <property type="match status" value="1"/>
</dbReference>
<dbReference type="Pfam" id="PF00355">
    <property type="entry name" value="Rieske"/>
    <property type="match status" value="1"/>
</dbReference>
<dbReference type="PRINTS" id="PR00090">
    <property type="entry name" value="RNGDIOXGNASE"/>
</dbReference>
<dbReference type="GO" id="GO:0016491">
    <property type="term" value="F:oxidoreductase activity"/>
    <property type="evidence" value="ECO:0007669"/>
    <property type="project" value="UniProtKB-KW"/>
</dbReference>
<keyword evidence="6" id="KW-0812">Transmembrane</keyword>